<keyword evidence="1" id="KW-0805">Transcription regulation</keyword>
<sequence>MTAVDRPADRPASDSPDLVERREVIRGIVLRDGFARIDELAQRLGVSLMTIHRDLDALAAQGYLTKIRGGATANPSALLEARVPERVAAMRDEKLAVAAHAAKLLSPGQTIFLDDSTTALAMIPHLVAAAPVTVATNFLPVIPRLAGQQGVELIVLGGQYHPVPEACFGSRTQEAIGHLHADLAFLSTTGINRLSCYHRSEITVTSRKAFMANSTSTVLLVDHAKFGRPASHLLAKLTDFDLVVVDEGIDAEDETEMRAAGVHYEIARRLRA</sequence>
<dbReference type="Pfam" id="PF00455">
    <property type="entry name" value="DeoRC"/>
    <property type="match status" value="1"/>
</dbReference>
<dbReference type="PANTHER" id="PTHR30363:SF44">
    <property type="entry name" value="AGA OPERON TRANSCRIPTIONAL REPRESSOR-RELATED"/>
    <property type="match status" value="1"/>
</dbReference>
<dbReference type="GO" id="GO:0003677">
    <property type="term" value="F:DNA binding"/>
    <property type="evidence" value="ECO:0007669"/>
    <property type="project" value="UniProtKB-KW"/>
</dbReference>
<organism evidence="5 6">
    <name type="scientific">Nakamurella flavida</name>
    <dbReference type="NCBI Taxonomy" id="363630"/>
    <lineage>
        <taxon>Bacteria</taxon>
        <taxon>Bacillati</taxon>
        <taxon>Actinomycetota</taxon>
        <taxon>Actinomycetes</taxon>
        <taxon>Nakamurellales</taxon>
        <taxon>Nakamurellaceae</taxon>
        <taxon>Nakamurella</taxon>
    </lineage>
</organism>
<dbReference type="InterPro" id="IPR018356">
    <property type="entry name" value="Tscrpt_reg_HTH_DeoR_CS"/>
</dbReference>
<dbReference type="InterPro" id="IPR037171">
    <property type="entry name" value="NagB/RpiA_transferase-like"/>
</dbReference>
<dbReference type="PROSITE" id="PS00894">
    <property type="entry name" value="HTH_DEOR_1"/>
    <property type="match status" value="1"/>
</dbReference>
<proteinExistence type="predicted"/>
<keyword evidence="3" id="KW-0804">Transcription</keyword>
<evidence type="ECO:0000313" key="6">
    <source>
        <dbReference type="Proteomes" id="UP000663801"/>
    </source>
</evidence>
<dbReference type="SUPFAM" id="SSF100950">
    <property type="entry name" value="NagB/RpiA/CoA transferase-like"/>
    <property type="match status" value="1"/>
</dbReference>
<keyword evidence="2" id="KW-0238">DNA-binding</keyword>
<dbReference type="PANTHER" id="PTHR30363">
    <property type="entry name" value="HTH-TYPE TRANSCRIPTIONAL REGULATOR SRLR-RELATED"/>
    <property type="match status" value="1"/>
</dbReference>
<accession>A0A939C2N9</accession>
<protein>
    <submittedName>
        <fullName evidence="5">DeoR/GlpR transcriptional regulator</fullName>
    </submittedName>
</protein>
<dbReference type="GO" id="GO:0003700">
    <property type="term" value="F:DNA-binding transcription factor activity"/>
    <property type="evidence" value="ECO:0007669"/>
    <property type="project" value="InterPro"/>
</dbReference>
<evidence type="ECO:0000256" key="2">
    <source>
        <dbReference type="ARBA" id="ARBA00023125"/>
    </source>
</evidence>
<dbReference type="SMART" id="SM01134">
    <property type="entry name" value="DeoRC"/>
    <property type="match status" value="1"/>
</dbReference>
<dbReference type="Proteomes" id="UP000663801">
    <property type="component" value="Unassembled WGS sequence"/>
</dbReference>
<dbReference type="EMBL" id="JAERWL010000008">
    <property type="protein sequence ID" value="MBM9476775.1"/>
    <property type="molecule type" value="Genomic_DNA"/>
</dbReference>
<feature type="domain" description="HTH deoR-type" evidence="4">
    <location>
        <begin position="18"/>
        <end position="73"/>
    </location>
</feature>
<dbReference type="PROSITE" id="PS51000">
    <property type="entry name" value="HTH_DEOR_2"/>
    <property type="match status" value="1"/>
</dbReference>
<evidence type="ECO:0000256" key="3">
    <source>
        <dbReference type="ARBA" id="ARBA00023163"/>
    </source>
</evidence>
<dbReference type="RefSeq" id="WP_205256879.1">
    <property type="nucleotide sequence ID" value="NZ_BAAAPV010000004.1"/>
</dbReference>
<comment type="caution">
    <text evidence="5">The sequence shown here is derived from an EMBL/GenBank/DDBJ whole genome shotgun (WGS) entry which is preliminary data.</text>
</comment>
<dbReference type="Pfam" id="PF08220">
    <property type="entry name" value="HTH_DeoR"/>
    <property type="match status" value="1"/>
</dbReference>
<evidence type="ECO:0000313" key="5">
    <source>
        <dbReference type="EMBL" id="MBM9476775.1"/>
    </source>
</evidence>
<evidence type="ECO:0000256" key="1">
    <source>
        <dbReference type="ARBA" id="ARBA00023015"/>
    </source>
</evidence>
<dbReference type="InterPro" id="IPR001034">
    <property type="entry name" value="DeoR_HTH"/>
</dbReference>
<dbReference type="InterPro" id="IPR036390">
    <property type="entry name" value="WH_DNA-bd_sf"/>
</dbReference>
<gene>
    <name evidence="5" type="ORF">JL107_09990</name>
</gene>
<dbReference type="Gene3D" id="1.10.10.10">
    <property type="entry name" value="Winged helix-like DNA-binding domain superfamily/Winged helix DNA-binding domain"/>
    <property type="match status" value="1"/>
</dbReference>
<dbReference type="SMART" id="SM00420">
    <property type="entry name" value="HTH_DEOR"/>
    <property type="match status" value="1"/>
</dbReference>
<keyword evidence="6" id="KW-1185">Reference proteome</keyword>
<name>A0A939C2N9_9ACTN</name>
<evidence type="ECO:0000259" key="4">
    <source>
        <dbReference type="PROSITE" id="PS51000"/>
    </source>
</evidence>
<dbReference type="AlphaFoldDB" id="A0A939C2N9"/>
<reference evidence="5" key="1">
    <citation type="submission" date="2021-01" db="EMBL/GenBank/DDBJ databases">
        <title>KCTC 19127 draft genome.</title>
        <authorList>
            <person name="An D."/>
        </authorList>
    </citation>
    <scope>NUCLEOTIDE SEQUENCE</scope>
    <source>
        <strain evidence="5">KCTC 19127</strain>
    </source>
</reference>
<dbReference type="SUPFAM" id="SSF46785">
    <property type="entry name" value="Winged helix' DNA-binding domain"/>
    <property type="match status" value="1"/>
</dbReference>
<dbReference type="InterPro" id="IPR036388">
    <property type="entry name" value="WH-like_DNA-bd_sf"/>
</dbReference>
<dbReference type="PRINTS" id="PR00037">
    <property type="entry name" value="HTHLACR"/>
</dbReference>
<dbReference type="InterPro" id="IPR050313">
    <property type="entry name" value="Carb_Metab_HTH_regulators"/>
</dbReference>
<dbReference type="InterPro" id="IPR014036">
    <property type="entry name" value="DeoR-like_C"/>
</dbReference>